<organism evidence="2 3">
    <name type="scientific">Microbacterium aoyamense</name>
    <dbReference type="NCBI Taxonomy" id="344166"/>
    <lineage>
        <taxon>Bacteria</taxon>
        <taxon>Bacillati</taxon>
        <taxon>Actinomycetota</taxon>
        <taxon>Actinomycetes</taxon>
        <taxon>Micrococcales</taxon>
        <taxon>Microbacteriaceae</taxon>
        <taxon>Microbacterium</taxon>
    </lineage>
</organism>
<dbReference type="InterPro" id="IPR029062">
    <property type="entry name" value="Class_I_gatase-like"/>
</dbReference>
<sequence length="228" mass="24014">MTTTLTRDGAREGAALEATRATIVVGGDDVYEDLFGVADATAQLLAEVGIAATIRVGTTAFLAAPAPDLFVLDTALPELTDERVDALVAAVRAGSGLLVLHASAVAPEGSAGDRLAVLVGARFASHGPTPHESRFFVELDDAHPITVGIHDFDVDHEHYALEVAPGSRAIAWRRSATGREPVVLVREDGAGRVCYVQLGHDTRPLGEPPVRALLARAAAWLTHHEKEV</sequence>
<comment type="caution">
    <text evidence="2">The sequence shown here is derived from an EMBL/GenBank/DDBJ whole genome shotgun (WGS) entry which is preliminary data.</text>
</comment>
<dbReference type="Gene3D" id="3.40.50.880">
    <property type="match status" value="1"/>
</dbReference>
<gene>
    <name evidence="2" type="ORF">GCM10009775_29490</name>
</gene>
<name>A0ABN2PW28_9MICO</name>
<dbReference type="RefSeq" id="WP_248152885.1">
    <property type="nucleotide sequence ID" value="NZ_BAAAOF010000006.1"/>
</dbReference>
<evidence type="ECO:0000259" key="1">
    <source>
        <dbReference type="Pfam" id="PF06283"/>
    </source>
</evidence>
<evidence type="ECO:0000313" key="2">
    <source>
        <dbReference type="EMBL" id="GAA1935712.1"/>
    </source>
</evidence>
<dbReference type="InterPro" id="IPR029010">
    <property type="entry name" value="ThuA-like"/>
</dbReference>
<dbReference type="EMBL" id="BAAAOF010000006">
    <property type="protein sequence ID" value="GAA1935712.1"/>
    <property type="molecule type" value="Genomic_DNA"/>
</dbReference>
<reference evidence="2 3" key="1">
    <citation type="journal article" date="2019" name="Int. J. Syst. Evol. Microbiol.">
        <title>The Global Catalogue of Microorganisms (GCM) 10K type strain sequencing project: providing services to taxonomists for standard genome sequencing and annotation.</title>
        <authorList>
            <consortium name="The Broad Institute Genomics Platform"/>
            <consortium name="The Broad Institute Genome Sequencing Center for Infectious Disease"/>
            <person name="Wu L."/>
            <person name="Ma J."/>
        </authorList>
    </citation>
    <scope>NUCLEOTIDE SEQUENCE [LARGE SCALE GENOMIC DNA]</scope>
    <source>
        <strain evidence="2 3">JCM 14900</strain>
    </source>
</reference>
<feature type="domain" description="ThuA-like" evidence="1">
    <location>
        <begin position="78"/>
        <end position="220"/>
    </location>
</feature>
<dbReference type="Pfam" id="PF06283">
    <property type="entry name" value="ThuA"/>
    <property type="match status" value="1"/>
</dbReference>
<proteinExistence type="predicted"/>
<protein>
    <recommendedName>
        <fullName evidence="1">ThuA-like domain-containing protein</fullName>
    </recommendedName>
</protein>
<dbReference type="SUPFAM" id="SSF52317">
    <property type="entry name" value="Class I glutamine amidotransferase-like"/>
    <property type="match status" value="1"/>
</dbReference>
<dbReference type="Proteomes" id="UP001501343">
    <property type="component" value="Unassembled WGS sequence"/>
</dbReference>
<accession>A0ABN2PW28</accession>
<evidence type="ECO:0000313" key="3">
    <source>
        <dbReference type="Proteomes" id="UP001501343"/>
    </source>
</evidence>
<keyword evidence="3" id="KW-1185">Reference proteome</keyword>